<dbReference type="GO" id="GO:0008483">
    <property type="term" value="F:transaminase activity"/>
    <property type="evidence" value="ECO:0007669"/>
    <property type="project" value="UniProtKB-KW"/>
</dbReference>
<keyword evidence="4" id="KW-0032">Aminotransferase</keyword>
<dbReference type="InterPro" id="IPR020026">
    <property type="entry name" value="PseC"/>
</dbReference>
<dbReference type="NCBIfam" id="TIGR03588">
    <property type="entry name" value="PseC"/>
    <property type="match status" value="1"/>
</dbReference>
<dbReference type="CDD" id="cd00616">
    <property type="entry name" value="AHBA_syn"/>
    <property type="match status" value="1"/>
</dbReference>
<gene>
    <name evidence="4" type="primary">pseC</name>
    <name evidence="4" type="ORF">IC621_16960</name>
</gene>
<dbReference type="RefSeq" id="WP_191159604.1">
    <property type="nucleotide sequence ID" value="NZ_JACXAI010000023.1"/>
</dbReference>
<evidence type="ECO:0000256" key="3">
    <source>
        <dbReference type="RuleBase" id="RU004508"/>
    </source>
</evidence>
<dbReference type="PIRSF" id="PIRSF000390">
    <property type="entry name" value="PLP_StrS"/>
    <property type="match status" value="1"/>
</dbReference>
<dbReference type="PANTHER" id="PTHR30244">
    <property type="entry name" value="TRANSAMINASE"/>
    <property type="match status" value="1"/>
</dbReference>
<feature type="active site" description="Proton acceptor" evidence="1">
    <location>
        <position position="198"/>
    </location>
</feature>
<evidence type="ECO:0000313" key="5">
    <source>
        <dbReference type="Proteomes" id="UP000626844"/>
    </source>
</evidence>
<dbReference type="InterPro" id="IPR015422">
    <property type="entry name" value="PyrdxlP-dep_Trfase_small"/>
</dbReference>
<sequence length="402" mass="45560">MNNQMKLAIHGGKPVRDSFLSYGKQWIDEQDIQAVTEVLRGDYITTGPQVGKFEEAIAEYVGSKYAVSFANGTAALHGACYAAGISTNDQVITTPMTFVASANCVLYMGGIPVFADIDAKTYNINPQKIEELITANTKAIIPVDFTGQPAQLDRIIKIAKENNLIVIEDAAHSLGAKYKGNKIGSISDMTMFSFHPVKHLTTGEGGIITTNNEGFYKKLLQFRTHGITRDPRQLMKQDGPWYYEMQFLGFNYRITDFQAALGISQLNKLDFFLETRKKYVEIYNSAFRDLQEINVPFQEVHSDSSWHLYIIRLNLEMLNGNRKQIYEALLKENIGVNVHYIPVHLQPYYKQLGYKKGICPEAEKLYEEIITLPLFPAMEEADVHDVIRAVRKVIHHYSKKKT</sequence>
<protein>
    <submittedName>
        <fullName evidence="4">UDP-4-amino-4, 6-dideoxy-N-acetyl-beta-L-altrosamine transaminase</fullName>
        <ecNumber evidence="4">2.6.1.92</ecNumber>
    </submittedName>
</protein>
<dbReference type="InterPro" id="IPR000653">
    <property type="entry name" value="DegT/StrS_aminotransferase"/>
</dbReference>
<dbReference type="Gene3D" id="3.40.640.10">
    <property type="entry name" value="Type I PLP-dependent aspartate aminotransferase-like (Major domain)"/>
    <property type="match status" value="1"/>
</dbReference>
<dbReference type="EC" id="2.6.1.92" evidence="4"/>
<keyword evidence="2 3" id="KW-0663">Pyridoxal phosphate</keyword>
<reference evidence="4" key="1">
    <citation type="submission" date="2020-09" db="EMBL/GenBank/DDBJ databases">
        <title>A novel bacterium of genus Bacillus, isolated from South China Sea.</title>
        <authorList>
            <person name="Huang H."/>
            <person name="Mo K."/>
            <person name="Hu Y."/>
        </authorList>
    </citation>
    <scope>NUCLEOTIDE SEQUENCE</scope>
    <source>
        <strain evidence="4">IB182487</strain>
    </source>
</reference>
<evidence type="ECO:0000313" key="4">
    <source>
        <dbReference type="EMBL" id="MBD1381921.1"/>
    </source>
</evidence>
<dbReference type="GO" id="GO:0000271">
    <property type="term" value="P:polysaccharide biosynthetic process"/>
    <property type="evidence" value="ECO:0007669"/>
    <property type="project" value="TreeGrafter"/>
</dbReference>
<dbReference type="Gene3D" id="3.90.1150.10">
    <property type="entry name" value="Aspartate Aminotransferase, domain 1"/>
    <property type="match status" value="1"/>
</dbReference>
<dbReference type="Pfam" id="PF01041">
    <property type="entry name" value="DegT_DnrJ_EryC1"/>
    <property type="match status" value="1"/>
</dbReference>
<dbReference type="SUPFAM" id="SSF53383">
    <property type="entry name" value="PLP-dependent transferases"/>
    <property type="match status" value="1"/>
</dbReference>
<proteinExistence type="inferred from homology"/>
<dbReference type="AlphaFoldDB" id="A0A926NQ75"/>
<comment type="caution">
    <text evidence="4">The sequence shown here is derived from an EMBL/GenBank/DDBJ whole genome shotgun (WGS) entry which is preliminary data.</text>
</comment>
<dbReference type="InterPro" id="IPR015421">
    <property type="entry name" value="PyrdxlP-dep_Trfase_major"/>
</dbReference>
<accession>A0A926NQ75</accession>
<comment type="similarity">
    <text evidence="3">Belongs to the DegT/DnrJ/EryC1 family.</text>
</comment>
<evidence type="ECO:0000256" key="2">
    <source>
        <dbReference type="PIRSR" id="PIRSR000390-2"/>
    </source>
</evidence>
<dbReference type="EMBL" id="JACXAI010000023">
    <property type="protein sequence ID" value="MBD1381921.1"/>
    <property type="molecule type" value="Genomic_DNA"/>
</dbReference>
<evidence type="ECO:0000256" key="1">
    <source>
        <dbReference type="PIRSR" id="PIRSR000390-1"/>
    </source>
</evidence>
<dbReference type="InterPro" id="IPR015424">
    <property type="entry name" value="PyrdxlP-dep_Trfase"/>
</dbReference>
<keyword evidence="5" id="KW-1185">Reference proteome</keyword>
<name>A0A926NQ75_9BACI</name>
<keyword evidence="4" id="KW-0808">Transferase</keyword>
<dbReference type="GO" id="GO:0030170">
    <property type="term" value="F:pyridoxal phosphate binding"/>
    <property type="evidence" value="ECO:0007669"/>
    <property type="project" value="TreeGrafter"/>
</dbReference>
<feature type="modified residue" description="N6-(pyridoxal phosphate)lysine" evidence="2">
    <location>
        <position position="198"/>
    </location>
</feature>
<dbReference type="PANTHER" id="PTHR30244:SF34">
    <property type="entry name" value="DTDP-4-AMINO-4,6-DIDEOXYGALACTOSE TRANSAMINASE"/>
    <property type="match status" value="1"/>
</dbReference>
<organism evidence="4 5">
    <name type="scientific">Metabacillus arenae</name>
    <dbReference type="NCBI Taxonomy" id="2771434"/>
    <lineage>
        <taxon>Bacteria</taxon>
        <taxon>Bacillati</taxon>
        <taxon>Bacillota</taxon>
        <taxon>Bacilli</taxon>
        <taxon>Bacillales</taxon>
        <taxon>Bacillaceae</taxon>
        <taxon>Metabacillus</taxon>
    </lineage>
</organism>
<dbReference type="Proteomes" id="UP000626844">
    <property type="component" value="Unassembled WGS sequence"/>
</dbReference>